<dbReference type="SUPFAM" id="SSF54928">
    <property type="entry name" value="RNA-binding domain, RBD"/>
    <property type="match status" value="2"/>
</dbReference>
<keyword evidence="5" id="KW-1185">Reference proteome</keyword>
<evidence type="ECO:0000259" key="3">
    <source>
        <dbReference type="PROSITE" id="PS50102"/>
    </source>
</evidence>
<dbReference type="InterPro" id="IPR000504">
    <property type="entry name" value="RRM_dom"/>
</dbReference>
<dbReference type="SMART" id="SM00360">
    <property type="entry name" value="RRM"/>
    <property type="match status" value="2"/>
</dbReference>
<dbReference type="InterPro" id="IPR035979">
    <property type="entry name" value="RBD_domain_sf"/>
</dbReference>
<keyword evidence="1 2" id="KW-0694">RNA-binding</keyword>
<feature type="domain" description="RRM" evidence="3">
    <location>
        <begin position="457"/>
        <end position="534"/>
    </location>
</feature>
<dbReference type="EMBL" id="JADGJH010002153">
    <property type="protein sequence ID" value="KAJ3102633.1"/>
    <property type="molecule type" value="Genomic_DNA"/>
</dbReference>
<evidence type="ECO:0000256" key="1">
    <source>
        <dbReference type="ARBA" id="ARBA00022884"/>
    </source>
</evidence>
<reference evidence="4" key="1">
    <citation type="submission" date="2020-05" db="EMBL/GenBank/DDBJ databases">
        <title>Phylogenomic resolution of chytrid fungi.</title>
        <authorList>
            <person name="Stajich J.E."/>
            <person name="Amses K."/>
            <person name="Simmons R."/>
            <person name="Seto K."/>
            <person name="Myers J."/>
            <person name="Bonds A."/>
            <person name="Quandt C.A."/>
            <person name="Barry K."/>
            <person name="Liu P."/>
            <person name="Grigoriev I."/>
            <person name="Longcore J.E."/>
            <person name="James T.Y."/>
        </authorList>
    </citation>
    <scope>NUCLEOTIDE SEQUENCE</scope>
    <source>
        <strain evidence="4">JEL0513</strain>
    </source>
</reference>
<gene>
    <name evidence="4" type="primary">WHI3_2</name>
    <name evidence="4" type="ORF">HK100_004337</name>
</gene>
<dbReference type="InterPro" id="IPR012677">
    <property type="entry name" value="Nucleotide-bd_a/b_plait_sf"/>
</dbReference>
<dbReference type="Pfam" id="PF00076">
    <property type="entry name" value="RRM_1"/>
    <property type="match status" value="1"/>
</dbReference>
<organism evidence="4 5">
    <name type="scientific">Physocladia obscura</name>
    <dbReference type="NCBI Taxonomy" id="109957"/>
    <lineage>
        <taxon>Eukaryota</taxon>
        <taxon>Fungi</taxon>
        <taxon>Fungi incertae sedis</taxon>
        <taxon>Chytridiomycota</taxon>
        <taxon>Chytridiomycota incertae sedis</taxon>
        <taxon>Chytridiomycetes</taxon>
        <taxon>Chytridiales</taxon>
        <taxon>Chytriomycetaceae</taxon>
        <taxon>Physocladia</taxon>
    </lineage>
</organism>
<accession>A0AAD5XD18</accession>
<evidence type="ECO:0000256" key="2">
    <source>
        <dbReference type="PROSITE-ProRule" id="PRU00176"/>
    </source>
</evidence>
<proteinExistence type="predicted"/>
<dbReference type="AlphaFoldDB" id="A0AAD5XD18"/>
<dbReference type="Gene3D" id="3.30.70.330">
    <property type="match status" value="2"/>
</dbReference>
<dbReference type="PROSITE" id="PS50102">
    <property type="entry name" value="RRM"/>
    <property type="match status" value="1"/>
</dbReference>
<evidence type="ECO:0000313" key="4">
    <source>
        <dbReference type="EMBL" id="KAJ3102633.1"/>
    </source>
</evidence>
<dbReference type="PANTHER" id="PTHR10501">
    <property type="entry name" value="U1 SMALL NUCLEAR RIBONUCLEOPROTEIN A/U2 SMALL NUCLEAR RIBONUCLEOPROTEIN B"/>
    <property type="match status" value="1"/>
</dbReference>
<dbReference type="Proteomes" id="UP001211907">
    <property type="component" value="Unassembled WGS sequence"/>
</dbReference>
<comment type="caution">
    <text evidence="4">The sequence shown here is derived from an EMBL/GenBank/DDBJ whole genome shotgun (WGS) entry which is preliminary data.</text>
</comment>
<sequence>MDSFAVDFAQLNIPDFIEGQTSVISVSGLPDDLREREFRNIFLFAPGFVHASIRTDLTIGSKRAGWVIGFAVFRSQNEAIYARDILNGRPLNTLDESPVRLKVDVIDRSPQQYKQQKQRRTICFSGGVVTEPRNGMITPASELTCPSSSSSSAVSVVNSQCASPIIDQITRVFHSNSSGSVIKTNSIKSINSNSSSNSCNGFSFVGFPLQSSSSSSSLEQLLTNDKNNINTINNTDIDNALNSPAVPWDILHCDEICEENNDNSFALARDDKEGVLQTGAFTTKHEMIPFVSSGLSLLDHHHQLQSQNSQLQGNLDGNEIIGGNNITFGTAFRLLNKTEAIGNSNIEGNSTSNVSGFHSAFFNTGSLWTGNTAPGYNNTNNSNNNTNNITTGHMHINHQQYQHQQLQQLHQTNAQFLPEFVGGIANNSTAGGYNVKTAASIAAAGYRCPADQNPPCNTLYVGNLPTNALEAELRDLFSRSQGYRRMSYRMRLNGPMVFVEFDSIGYAQQALNDLHGTLLSNSVKGGIRLSFSKNPLGVRYNPVSSQTITGTGMILGNGLGAGMGIGAGAGVGTSGLCGGIFGVGYF</sequence>
<protein>
    <submittedName>
        <fullName evidence="4">Cell cycle RNA binding protein whi3</fullName>
    </submittedName>
</protein>
<dbReference type="GO" id="GO:0003723">
    <property type="term" value="F:RNA binding"/>
    <property type="evidence" value="ECO:0007669"/>
    <property type="project" value="UniProtKB-UniRule"/>
</dbReference>
<name>A0AAD5XD18_9FUNG</name>
<evidence type="ECO:0000313" key="5">
    <source>
        <dbReference type="Proteomes" id="UP001211907"/>
    </source>
</evidence>